<dbReference type="RefSeq" id="WP_255855250.1">
    <property type="nucleotide sequence ID" value="NZ_CP073347.1"/>
</dbReference>
<name>A0ABY5HQC2_9GAMM</name>
<evidence type="ECO:0000256" key="1">
    <source>
        <dbReference type="SAM" id="Phobius"/>
    </source>
</evidence>
<dbReference type="Gene3D" id="3.40.50.2300">
    <property type="match status" value="1"/>
</dbReference>
<dbReference type="Proteomes" id="UP001058461">
    <property type="component" value="Chromosome"/>
</dbReference>
<keyword evidence="1" id="KW-1133">Transmembrane helix</keyword>
<proteinExistence type="predicted"/>
<evidence type="ECO:0000313" key="2">
    <source>
        <dbReference type="EMBL" id="UTW13086.1"/>
    </source>
</evidence>
<dbReference type="InterPro" id="IPR011006">
    <property type="entry name" value="CheY-like_superfamily"/>
</dbReference>
<keyword evidence="1" id="KW-0812">Transmembrane</keyword>
<sequence>MSQFIAFWNGSGWLANFFTVVLGLFTVGGGIYSISKWVKTLSDNANDYSNLLSYIKNRSRIESQEYLKRRKIAVIDDQPENYPVDYLRKRGFDLTTYEEVSLTDYSFIKNYDLIFMDVTNVVKEDPQRGGFELIKRVRAEFKEVVIVGVSSKRFDPTLTEFFMMCDEQSRTPIAEQDCENLITDLLEKNFSPVNIAKDIDKMLAESFLSHSQNKKIIKAITCFLNGSLNDENLIKKTSRTSHKVDAHRLAEKCRALKGLL</sequence>
<keyword evidence="3" id="KW-1185">Reference proteome</keyword>
<keyword evidence="1" id="KW-0472">Membrane</keyword>
<organism evidence="2 3">
    <name type="scientific">Marinobacterium rhizophilum</name>
    <dbReference type="NCBI Taxonomy" id="420402"/>
    <lineage>
        <taxon>Bacteria</taxon>
        <taxon>Pseudomonadati</taxon>
        <taxon>Pseudomonadota</taxon>
        <taxon>Gammaproteobacteria</taxon>
        <taxon>Oceanospirillales</taxon>
        <taxon>Oceanospirillaceae</taxon>
        <taxon>Marinobacterium</taxon>
    </lineage>
</organism>
<reference evidence="2" key="1">
    <citation type="submission" date="2021-04" db="EMBL/GenBank/DDBJ databases">
        <title>Oceanospirillales bacteria with DddD are important DMSP degraders in coastal seawater.</title>
        <authorList>
            <person name="Liu J."/>
        </authorList>
    </citation>
    <scope>NUCLEOTIDE SEQUENCE</scope>
    <source>
        <strain evidence="2">D13-1</strain>
    </source>
</reference>
<feature type="transmembrane region" description="Helical" evidence="1">
    <location>
        <begin position="12"/>
        <end position="34"/>
    </location>
</feature>
<accession>A0ABY5HQC2</accession>
<dbReference type="SUPFAM" id="SSF52172">
    <property type="entry name" value="CheY-like"/>
    <property type="match status" value="1"/>
</dbReference>
<protein>
    <submittedName>
        <fullName evidence="2">Response regulator</fullName>
    </submittedName>
</protein>
<dbReference type="EMBL" id="CP073347">
    <property type="protein sequence ID" value="UTW13086.1"/>
    <property type="molecule type" value="Genomic_DNA"/>
</dbReference>
<evidence type="ECO:0000313" key="3">
    <source>
        <dbReference type="Proteomes" id="UP001058461"/>
    </source>
</evidence>
<gene>
    <name evidence="2" type="ORF">KDW95_05340</name>
</gene>